<reference evidence="9 10" key="1">
    <citation type="journal article" date="2015" name="J. Biotechnol.">
        <title>Complete genome sequence of Paenibacillus beijingensis 7188(T) (=DSM 24997(T)), a novel rhizobacterium from jujube garden soil.</title>
        <authorList>
            <person name="Kwak Y."/>
            <person name="Shin J.H."/>
        </authorList>
    </citation>
    <scope>NUCLEOTIDE SEQUENCE [LARGE SCALE GENOMIC DNA]</scope>
    <source>
        <strain evidence="9 10">DSM 24997</strain>
    </source>
</reference>
<dbReference type="GO" id="GO:0055085">
    <property type="term" value="P:transmembrane transport"/>
    <property type="evidence" value="ECO:0007669"/>
    <property type="project" value="InterPro"/>
</dbReference>
<dbReference type="OrthoDB" id="9809173at2"/>
<feature type="transmembrane region" description="Helical" evidence="7">
    <location>
        <begin position="212"/>
        <end position="233"/>
    </location>
</feature>
<evidence type="ECO:0000313" key="9">
    <source>
        <dbReference type="EMBL" id="AJY75132.1"/>
    </source>
</evidence>
<name>A0A0D5NJI3_9BACL</name>
<dbReference type="PROSITE" id="PS50928">
    <property type="entry name" value="ABC_TM1"/>
    <property type="match status" value="1"/>
</dbReference>
<dbReference type="InterPro" id="IPR035906">
    <property type="entry name" value="MetI-like_sf"/>
</dbReference>
<dbReference type="KEGG" id="pbj:VN24_11770"/>
<dbReference type="PANTHER" id="PTHR30193:SF37">
    <property type="entry name" value="INNER MEMBRANE ABC TRANSPORTER PERMEASE PROTEIN YCJO"/>
    <property type="match status" value="1"/>
</dbReference>
<dbReference type="InterPro" id="IPR051393">
    <property type="entry name" value="ABC_transporter_permease"/>
</dbReference>
<feature type="transmembrane region" description="Helical" evidence="7">
    <location>
        <begin position="72"/>
        <end position="93"/>
    </location>
</feature>
<comment type="subcellular location">
    <subcellularLocation>
        <location evidence="1 7">Cell membrane</location>
        <topology evidence="1 7">Multi-pass membrane protein</topology>
    </subcellularLocation>
</comment>
<dbReference type="SUPFAM" id="SSF161098">
    <property type="entry name" value="MetI-like"/>
    <property type="match status" value="1"/>
</dbReference>
<keyword evidence="2 7" id="KW-0813">Transport</keyword>
<comment type="similarity">
    <text evidence="7">Belongs to the binding-protein-dependent transport system permease family.</text>
</comment>
<evidence type="ECO:0000256" key="2">
    <source>
        <dbReference type="ARBA" id="ARBA00022448"/>
    </source>
</evidence>
<dbReference type="GO" id="GO:0005886">
    <property type="term" value="C:plasma membrane"/>
    <property type="evidence" value="ECO:0007669"/>
    <property type="project" value="UniProtKB-SubCell"/>
</dbReference>
<protein>
    <submittedName>
        <fullName evidence="9">ABC transporter permease</fullName>
    </submittedName>
</protein>
<organism evidence="9 10">
    <name type="scientific">Paenibacillus beijingensis</name>
    <dbReference type="NCBI Taxonomy" id="1126833"/>
    <lineage>
        <taxon>Bacteria</taxon>
        <taxon>Bacillati</taxon>
        <taxon>Bacillota</taxon>
        <taxon>Bacilli</taxon>
        <taxon>Bacillales</taxon>
        <taxon>Paenibacillaceae</taxon>
        <taxon>Paenibacillus</taxon>
    </lineage>
</organism>
<dbReference type="STRING" id="1126833.VN24_11770"/>
<evidence type="ECO:0000256" key="5">
    <source>
        <dbReference type="ARBA" id="ARBA00022989"/>
    </source>
</evidence>
<evidence type="ECO:0000313" key="10">
    <source>
        <dbReference type="Proteomes" id="UP000032633"/>
    </source>
</evidence>
<dbReference type="HOGENOM" id="CLU_016047_0_0_9"/>
<keyword evidence="10" id="KW-1185">Reference proteome</keyword>
<dbReference type="RefSeq" id="WP_045670565.1">
    <property type="nucleotide sequence ID" value="NZ_CP011058.1"/>
</dbReference>
<evidence type="ECO:0000259" key="8">
    <source>
        <dbReference type="PROSITE" id="PS50928"/>
    </source>
</evidence>
<keyword evidence="3" id="KW-1003">Cell membrane</keyword>
<dbReference type="PANTHER" id="PTHR30193">
    <property type="entry name" value="ABC TRANSPORTER PERMEASE PROTEIN"/>
    <property type="match status" value="1"/>
</dbReference>
<feature type="transmembrane region" description="Helical" evidence="7">
    <location>
        <begin position="105"/>
        <end position="125"/>
    </location>
</feature>
<sequence>MRTEKNIGVIVLFLLPALAGLFLFKLYPILSGFAQSLYTVRFLSGEKVFAGLQNYVSLFTDPVFWGSLNVTLWFNVIITPLQIVLAFALALLLNAKIKRIAWFRSIHFVPVAVSVPTACMLWNIMLSPEQGLVNSILIGLGLSPQPFLSGSTQALGSIIAIASWKGVGYWALFLLAGLQEVPVSLYEASSLDGAGRWKQFVHVTYPMMKRTLTFVVVSVTIANLLLFAPMYILTKGGPEHSTNVLMLESYNNAFQYSDIGRSSAIVMIILLITLVIVALQFRWLKTSH</sequence>
<feature type="transmembrane region" description="Helical" evidence="7">
    <location>
        <begin position="264"/>
        <end position="284"/>
    </location>
</feature>
<dbReference type="Proteomes" id="UP000032633">
    <property type="component" value="Chromosome"/>
</dbReference>
<evidence type="ECO:0000256" key="3">
    <source>
        <dbReference type="ARBA" id="ARBA00022475"/>
    </source>
</evidence>
<dbReference type="EMBL" id="CP011058">
    <property type="protein sequence ID" value="AJY75132.1"/>
    <property type="molecule type" value="Genomic_DNA"/>
</dbReference>
<gene>
    <name evidence="9" type="ORF">VN24_11770</name>
</gene>
<dbReference type="CDD" id="cd06261">
    <property type="entry name" value="TM_PBP2"/>
    <property type="match status" value="1"/>
</dbReference>
<dbReference type="PATRIC" id="fig|1126833.4.peg.2573"/>
<evidence type="ECO:0000256" key="1">
    <source>
        <dbReference type="ARBA" id="ARBA00004651"/>
    </source>
</evidence>
<evidence type="ECO:0000256" key="4">
    <source>
        <dbReference type="ARBA" id="ARBA00022692"/>
    </source>
</evidence>
<dbReference type="Pfam" id="PF00528">
    <property type="entry name" value="BPD_transp_1"/>
    <property type="match status" value="1"/>
</dbReference>
<keyword evidence="5 7" id="KW-1133">Transmembrane helix</keyword>
<proteinExistence type="inferred from homology"/>
<evidence type="ECO:0000256" key="7">
    <source>
        <dbReference type="RuleBase" id="RU363032"/>
    </source>
</evidence>
<reference evidence="10" key="2">
    <citation type="submission" date="2015-03" db="EMBL/GenBank/DDBJ databases">
        <title>Genome sequence of Paenibacillus beijingensis strain DSM 24997T.</title>
        <authorList>
            <person name="Kwak Y."/>
            <person name="Shin J.-H."/>
        </authorList>
    </citation>
    <scope>NUCLEOTIDE SEQUENCE [LARGE SCALE GENOMIC DNA]</scope>
    <source>
        <strain evidence="10">DSM 24997</strain>
    </source>
</reference>
<feature type="transmembrane region" description="Helical" evidence="7">
    <location>
        <begin position="154"/>
        <end position="176"/>
    </location>
</feature>
<keyword evidence="4 7" id="KW-0812">Transmembrane</keyword>
<feature type="domain" description="ABC transmembrane type-1" evidence="8">
    <location>
        <begin position="68"/>
        <end position="280"/>
    </location>
</feature>
<feature type="transmembrane region" description="Helical" evidence="7">
    <location>
        <begin position="7"/>
        <end position="27"/>
    </location>
</feature>
<dbReference type="Gene3D" id="1.10.3720.10">
    <property type="entry name" value="MetI-like"/>
    <property type="match status" value="1"/>
</dbReference>
<keyword evidence="6 7" id="KW-0472">Membrane</keyword>
<evidence type="ECO:0000256" key="6">
    <source>
        <dbReference type="ARBA" id="ARBA00023136"/>
    </source>
</evidence>
<accession>A0A0D5NJI3</accession>
<dbReference type="AlphaFoldDB" id="A0A0D5NJI3"/>
<dbReference type="InterPro" id="IPR000515">
    <property type="entry name" value="MetI-like"/>
</dbReference>